<organism evidence="1 2">
    <name type="scientific">Danio rerio</name>
    <name type="common">Zebrafish</name>
    <name type="synonym">Brachydanio rerio</name>
    <dbReference type="NCBI Taxonomy" id="7955"/>
    <lineage>
        <taxon>Eukaryota</taxon>
        <taxon>Metazoa</taxon>
        <taxon>Chordata</taxon>
        <taxon>Craniata</taxon>
        <taxon>Vertebrata</taxon>
        <taxon>Euteleostomi</taxon>
        <taxon>Actinopterygii</taxon>
        <taxon>Neopterygii</taxon>
        <taxon>Teleostei</taxon>
        <taxon>Ostariophysi</taxon>
        <taxon>Cypriniformes</taxon>
        <taxon>Danionidae</taxon>
        <taxon>Danioninae</taxon>
        <taxon>Danio</taxon>
    </lineage>
</organism>
<reference evidence="2" key="1">
    <citation type="submission" date="2025-08" db="UniProtKB">
        <authorList>
            <consortium name="RefSeq"/>
        </authorList>
    </citation>
    <scope>IDENTIFICATION</scope>
    <source>
        <strain evidence="2">Tuebingen</strain>
        <tissue evidence="2">Fibroblasts and whole tissue</tissue>
    </source>
</reference>
<proteinExistence type="predicted"/>
<sequence length="1755" mass="194418">MNFSLQYFYWRFFNRLLILTGACICCKWNRIKLKKSLWKFISMGRNISCALRLVNLANHTVQVFMDIVGGSFNHLVPSDQLDDSLLLGQNLECEASDEFEAKPEDSLKNMLSDKDPMFGSASTQFHLLENEDFKLGSSADADHEMTGAGVRQSPSDGEHNQSGFLQDRRQAGQMQRRQTASRGRVRGRRLGPARKAAESYNRESTCSEEHDRDNSPDEKREALLSRRFGVHEVDSSMNPVVVLRRLTVTVGGYKIELLPGPSQSFGSFSTSALQSLGFQDDGIIADGLGLDLGQNQDEQVVDNSTPEAVGEVSIDQSTSHDVPMDFGPYVNPNEVQDTNSTMVLKPKVENATSEDAKKKNNQIKTQKLSAQKPGNKNGTAARPAVKKLLKNKQSLSAAKNKPSSPTKPGLLQKESKHPQDKKIHTGQPEVHKGKPIKVGLKRPGAALGPKDGSKIQKIQDGHSASKTASPSGPLSPTITKKSSSESGPLSPTNSRKPSSDSVPLSPTNSRKPSNSVPLSSTNSRKPSSNSVPLSPSNSRKPSSNLVPLSPTNSRKLSSDSGPLSPTNSRKPSSDSVPLSPTNSRRPSSESGPGVKSVQSPHPPKKPQNPPTSGNKTNPPVANSQGDEEQDKVKAKKIEKTQQRHKSRNSRSISIEEPQLFIPDNAPVVKKEAEGDALAESETVWDPTKNCVLCKKPHNNRFMVGCGRCDDWFHGDCVGLDLAKVQQMEKEDQEYVCLKCCAQEDEKTQASELSDDKSAAKQKQRPQQSLTAGGIRPFRKDAGERRPSEDSAQKGPNVKHETKKVKISPVSSKKPSTGHIRRSVRDSLEEILLKRSKESDLKISSDRPAEVARRTEKELFALFQGVDSKYKNKYRSLTFNLKDAKNNVLFKRVLKGEVSPADLVRMTAEELASKELAAWRKRENRHTIEMIEKEQREVERRPITKITHKGEIEIENQEPAKAPEAIEVEPEPVLKVVEVPEEKPPEIKVESPKKSIDTTNLHKSHLFDLNCKICTGRMAPPTEEASTKVVKVATTVVRRQSSATEESQPSTTTPTSALMDDLTLRAMEEGLLNFLPESSRADSLCSKEDTATFLSSLESLWGGYVDMPAVARFLTKSYLVSGTLDHLTQDLPDNIQVGGRISPQIVWDYVEKIRASGTKEICVIRFSPDTEEDEISYTLLYAYFSSRRRYGVVANNRKQVKDMYLIPLGSTEKIPHQIVPFDGPGLETNRPNLLLGLIIRQRPKRDFGVILPSDVSEAPSFLAESKPQVDYPQKTPVALDTEQSFISDLGNARKKDTTDLIKSVVEEPILDTETDENVSLRFLPGVLKLPEKAASCSNDNMKSDSTKTEAKTPSVDSGNNATVSPKPIASAPRLDRFVIKKKEPKAVKTEQAPVSVSLEISSEKKETAVVLSLSDKPADVSTESFLSSLTNTKPKEESESCSTASPTSQETSQTTSSGTSKDSVDEGSSSAPKNETISSPTATTKVSPAGILKRASSAPEPTESKLPESSSEKPEQKVTPQPSTQECKAIEDIQAITTISSIGKNEGLKQSRSSSFNPKVYNPPVFHSYLSGPPDPQFYPPPANPAHFLPLQAHLPPPFQFPPGPPPLQMFPQSDPHMLAPPWPQTVPPQTLPPPPMAYESSLPTALPLSKDEKVSEKSYSDFVDKLSRRSEETHRKDSRDREHYDKHHHKSRHYERDREKHRERSHSHKERHSKDERYEKHRERRHSSHHRDRDKHRSRDSDHEKHRKDSRDRRS</sequence>
<protein>
    <submittedName>
        <fullName evidence="2">PHD finger protein 3 isoform X1</fullName>
    </submittedName>
</protein>
<evidence type="ECO:0000313" key="1">
    <source>
        <dbReference type="Proteomes" id="UP000000437"/>
    </source>
</evidence>
<keyword evidence="1" id="KW-1185">Reference proteome</keyword>
<dbReference type="RefSeq" id="XP_073776315.1">
    <property type="nucleotide sequence ID" value="XM_073920214.1"/>
</dbReference>
<name>A0AC58H2V9_DANRE</name>
<gene>
    <name evidence="2" type="primary">phf3</name>
</gene>
<dbReference type="Proteomes" id="UP000000437">
    <property type="component" value="Chromosome 13"/>
</dbReference>
<accession>A0AC58H2V9</accession>
<evidence type="ECO:0000313" key="2">
    <source>
        <dbReference type="RefSeq" id="XP_073776315.1"/>
    </source>
</evidence>